<dbReference type="InterPro" id="IPR001126">
    <property type="entry name" value="UmuC"/>
</dbReference>
<organism evidence="4 5">
    <name type="scientific">Pseudidiomarina piscicola</name>
    <dbReference type="NCBI Taxonomy" id="2614830"/>
    <lineage>
        <taxon>Bacteria</taxon>
        <taxon>Pseudomonadati</taxon>
        <taxon>Pseudomonadota</taxon>
        <taxon>Gammaproteobacteria</taxon>
        <taxon>Alteromonadales</taxon>
        <taxon>Idiomarinaceae</taxon>
        <taxon>Pseudidiomarina</taxon>
    </lineage>
</organism>
<evidence type="ECO:0000313" key="5">
    <source>
        <dbReference type="Proteomes" id="UP000481517"/>
    </source>
</evidence>
<dbReference type="Gene3D" id="3.30.70.270">
    <property type="match status" value="1"/>
</dbReference>
<protein>
    <recommendedName>
        <fullName evidence="3">UmuC domain-containing protein</fullName>
    </recommendedName>
</protein>
<evidence type="ECO:0000256" key="2">
    <source>
        <dbReference type="ARBA" id="ARBA00022763"/>
    </source>
</evidence>
<dbReference type="InterPro" id="IPR043502">
    <property type="entry name" value="DNA/RNA_pol_sf"/>
</dbReference>
<evidence type="ECO:0000313" key="4">
    <source>
        <dbReference type="EMBL" id="CAB0150941.1"/>
    </source>
</evidence>
<gene>
    <name evidence="4" type="ORF">PSI9734_01381</name>
</gene>
<dbReference type="AlphaFoldDB" id="A0A6S6WP39"/>
<dbReference type="SUPFAM" id="SSF56672">
    <property type="entry name" value="DNA/RNA polymerases"/>
    <property type="match status" value="1"/>
</dbReference>
<dbReference type="PANTHER" id="PTHR35369:SF2">
    <property type="entry name" value="BLR3025 PROTEIN"/>
    <property type="match status" value="1"/>
</dbReference>
<dbReference type="Proteomes" id="UP000481517">
    <property type="component" value="Unassembled WGS sequence"/>
</dbReference>
<dbReference type="GO" id="GO:0006281">
    <property type="term" value="P:DNA repair"/>
    <property type="evidence" value="ECO:0007669"/>
    <property type="project" value="InterPro"/>
</dbReference>
<sequence>MKQPKLWWFLSTPQLLLDEQLSLQSQEQQQQPQVLCSSEGQRGPYVVQANAAAHAAGIRLGMPAVSASTLVPELRQRDYDAKREAAVLHRLAQWLYQDIAHIALYPPQGLLLEVQHLQLLYGGYQGVQQQLQRRLRRLAVNVVLAAGYNPLVARILAQSGCSLLSAEREQLQAALARVSIASSLLPAQQQQQLQDAGIVQLGDLLRLPVSELGARFGRAMISYVAQLRGELCPPQQYFEPPAKFRERLDLLTEVASWQQLLFPLRRLLQQLEAFLQSRQLSVTAFVLLAHHRKETPTRVRIAFALPLWRSRDMQQLVQLQLERQRLTTPALELSLHADEFSERQASTSNWFPNKQDVHYRQQEERQLQRLFGKLQARLGEAAVQQAQALTDWRPEAAQSWQAGAEPALSAKPEVTLPRPVWLLSEVEPITIQDWQLHWGPERIQSGWWDGHPVDRDYFIAIDSEQRQGWIFKSQGAWYLHGWFS</sequence>
<dbReference type="RefSeq" id="WP_173920363.1">
    <property type="nucleotide sequence ID" value="NZ_CADCXY010000002.1"/>
</dbReference>
<name>A0A6S6WP39_9GAMM</name>
<dbReference type="InterPro" id="IPR050356">
    <property type="entry name" value="SulA_CellDiv_inhibitor"/>
</dbReference>
<reference evidence="4 5" key="1">
    <citation type="submission" date="2020-02" db="EMBL/GenBank/DDBJ databases">
        <authorList>
            <person name="Rodrigo-Torres L."/>
            <person name="Arahal R. D."/>
            <person name="Lucena T."/>
        </authorList>
    </citation>
    <scope>NUCLEOTIDE SEQUENCE [LARGE SCALE GENOMIC DNA]</scope>
    <source>
        <strain evidence="4 5">CECT 9734</strain>
    </source>
</reference>
<comment type="similarity">
    <text evidence="1">Belongs to the DNA polymerase type-Y family.</text>
</comment>
<accession>A0A6S6WP39</accession>
<dbReference type="PANTHER" id="PTHR35369">
    <property type="entry name" value="BLR3025 PROTEIN-RELATED"/>
    <property type="match status" value="1"/>
</dbReference>
<dbReference type="Gene3D" id="3.40.1170.60">
    <property type="match status" value="1"/>
</dbReference>
<proteinExistence type="inferred from homology"/>
<evidence type="ECO:0000256" key="1">
    <source>
        <dbReference type="ARBA" id="ARBA00010945"/>
    </source>
</evidence>
<dbReference type="Pfam" id="PF00817">
    <property type="entry name" value="IMS"/>
    <property type="match status" value="1"/>
</dbReference>
<evidence type="ECO:0000259" key="3">
    <source>
        <dbReference type="Pfam" id="PF00817"/>
    </source>
</evidence>
<keyword evidence="2" id="KW-0227">DNA damage</keyword>
<keyword evidence="5" id="KW-1185">Reference proteome</keyword>
<dbReference type="CDD" id="cd03468">
    <property type="entry name" value="PolY_like"/>
    <property type="match status" value="1"/>
</dbReference>
<dbReference type="InterPro" id="IPR043128">
    <property type="entry name" value="Rev_trsase/Diguanyl_cyclase"/>
</dbReference>
<dbReference type="EMBL" id="CADCXY010000002">
    <property type="protein sequence ID" value="CAB0150941.1"/>
    <property type="molecule type" value="Genomic_DNA"/>
</dbReference>
<feature type="domain" description="UmuC" evidence="3">
    <location>
        <begin position="30"/>
        <end position="157"/>
    </location>
</feature>